<protein>
    <recommendedName>
        <fullName evidence="3">Type III-B CRISPR-associated protein Cas10/Cmr2</fullName>
    </recommendedName>
</protein>
<dbReference type="EMBL" id="RCOR01000032">
    <property type="protein sequence ID" value="RSN68241.1"/>
    <property type="molecule type" value="Genomic_DNA"/>
</dbReference>
<dbReference type="Proteomes" id="UP000278149">
    <property type="component" value="Unassembled WGS sequence"/>
</dbReference>
<accession>A0A429G304</accession>
<dbReference type="Gene3D" id="3.30.70.270">
    <property type="match status" value="1"/>
</dbReference>
<comment type="caution">
    <text evidence="1">The sequence shown here is derived from an EMBL/GenBank/DDBJ whole genome shotgun (WGS) entry which is preliminary data.</text>
</comment>
<organism evidence="1 2">
    <name type="scientific">Candidatus Korarchaeum cryptofilum</name>
    <dbReference type="NCBI Taxonomy" id="498846"/>
    <lineage>
        <taxon>Archaea</taxon>
        <taxon>Thermoproteota</taxon>
        <taxon>Candidatus Korarchaeia</taxon>
        <taxon>Candidatus Korarchaeales</taxon>
        <taxon>Candidatus Korarchaeaceae</taxon>
        <taxon>Candidatus Korarchaeum</taxon>
    </lineage>
</organism>
<gene>
    <name evidence="1" type="ORF">D9Q81_06445</name>
</gene>
<dbReference type="RefSeq" id="WP_125742081.1">
    <property type="nucleotide sequence ID" value="NZ_RCOR01000032.1"/>
</dbReference>
<evidence type="ECO:0000313" key="1">
    <source>
        <dbReference type="EMBL" id="RSN68241.1"/>
    </source>
</evidence>
<name>A0A429G304_9CREN</name>
<evidence type="ECO:0008006" key="3">
    <source>
        <dbReference type="Google" id="ProtNLM"/>
    </source>
</evidence>
<evidence type="ECO:0000313" key="2">
    <source>
        <dbReference type="Proteomes" id="UP000278149"/>
    </source>
</evidence>
<dbReference type="InterPro" id="IPR043128">
    <property type="entry name" value="Rev_trsase/Diguanyl_cyclase"/>
</dbReference>
<proteinExistence type="predicted"/>
<reference evidence="1 2" key="1">
    <citation type="submission" date="2018-10" db="EMBL/GenBank/DDBJ databases">
        <title>Co-occurring genomic capacity for anaerobic methane metabolism and dissimilatory sulfite reduction discovered in the Korarchaeota.</title>
        <authorList>
            <person name="Mckay L.J."/>
            <person name="Dlakic M."/>
            <person name="Fields M.W."/>
            <person name="Delmont T.O."/>
            <person name="Eren A.M."/>
            <person name="Jay Z.J."/>
            <person name="Klingelsmith K.B."/>
            <person name="Rusch D.B."/>
            <person name="Inskeep W.P."/>
        </authorList>
    </citation>
    <scope>NUCLEOTIDE SEQUENCE [LARGE SCALE GENOMIC DNA]</scope>
    <source>
        <strain evidence="1 2">WS</strain>
    </source>
</reference>
<dbReference type="AlphaFoldDB" id="A0A429G304"/>
<sequence length="695" mass="77413">MVGDAREHVERELIDAYRKGLNSFFKEINGRLRKLLIAGVEKELFDSLLRIRTYPPLLTLSLSNEPGSDRWRKARLSSLKAVAEKEGFSKLAEQIGDADYCEGARGLLDSINDGNWEVTIQLLEVGSIQELIRSNGAFKEMRGASLLIDIIPRYASRYVAENLGEEFTLTKEAGELVFISSPGFSRELEEGIIEHLKGIPLADTIVLKGNGKNPPKLKAGDLITNFGSSYRLALASAKVIEHAGDSVELDPSNICRSCRANQSLDDRSIDELLRSFATAGKVEELRKSLVERAGGKICQSCLVLSTYGHILMSILNESAEGYDEVTKEWNNEVLEAVKEASSFIILNSLRKYFRQLKIGFISDLEDYDYSESSNALIAMLSADGDGFGSLKGESKSIKNFISLSILFSTLMEEGLIEGARNSLKIEEKLIEMREATEPRKYDFFFPITPFYVAGDDMVLILRAEHIVGFIEGLAHVEGIVSNAIELGIIPKDRKVGISMGISVGRTKIPGVYLYDTSHRMLRYTKDVVKSTGGKGFTVQASLLYEKSSASWKSVERFHFDGAKVKGSTLWNSLIWKGKEESPVLKAFKIAIGGDNAVRSSDLKEILEDLLSPEKLHPDLTMLRWLSDIARGMERGEGIYEKLREIFRELTRGGSSELWRSVYTLASLLDILEDRVRNEIGSVDLRRKLCEVGDAI</sequence>